<proteinExistence type="inferred from homology"/>
<dbReference type="FunFam" id="1.10.150.20:FF:000019">
    <property type="entry name" value="DNA polymerase IV"/>
    <property type="match status" value="1"/>
</dbReference>
<keyword evidence="4 17" id="KW-0515">Mutator protein</keyword>
<evidence type="ECO:0000256" key="13">
    <source>
        <dbReference type="ARBA" id="ARBA00023125"/>
    </source>
</evidence>
<gene>
    <name evidence="17 19" type="primary">dinB</name>
    <name evidence="19" type="ORF">IFJ75_08305</name>
</gene>
<dbReference type="Gene3D" id="3.30.1490.100">
    <property type="entry name" value="DNA polymerase, Y-family, little finger domain"/>
    <property type="match status" value="1"/>
</dbReference>
<dbReference type="GO" id="GO:0005829">
    <property type="term" value="C:cytosol"/>
    <property type="evidence" value="ECO:0007669"/>
    <property type="project" value="TreeGrafter"/>
</dbReference>
<keyword evidence="10 17" id="KW-0227">DNA damage</keyword>
<dbReference type="InterPro" id="IPR050116">
    <property type="entry name" value="DNA_polymerase-Y"/>
</dbReference>
<dbReference type="InterPro" id="IPR017961">
    <property type="entry name" value="DNA_pol_Y-fam_little_finger"/>
</dbReference>
<evidence type="ECO:0000256" key="3">
    <source>
        <dbReference type="ARBA" id="ARBA00011245"/>
    </source>
</evidence>
<evidence type="ECO:0000313" key="20">
    <source>
        <dbReference type="Proteomes" id="UP000663918"/>
    </source>
</evidence>
<keyword evidence="14 17" id="KW-0234">DNA repair</keyword>
<keyword evidence="20" id="KW-1185">Reference proteome</keyword>
<dbReference type="FunFam" id="3.30.1490.100:FF:000004">
    <property type="entry name" value="DNA polymerase IV"/>
    <property type="match status" value="1"/>
</dbReference>
<comment type="cofactor">
    <cofactor evidence="17">
        <name>Mg(2+)</name>
        <dbReference type="ChEBI" id="CHEBI:18420"/>
    </cofactor>
    <text evidence="17">Binds 2 magnesium ions per subunit.</text>
</comment>
<evidence type="ECO:0000256" key="5">
    <source>
        <dbReference type="ARBA" id="ARBA00022490"/>
    </source>
</evidence>
<dbReference type="SUPFAM" id="SSF100879">
    <property type="entry name" value="Lesion bypass DNA polymerase (Y-family), little finger domain"/>
    <property type="match status" value="1"/>
</dbReference>
<dbReference type="GO" id="GO:0042276">
    <property type="term" value="P:error-prone translesion synthesis"/>
    <property type="evidence" value="ECO:0007669"/>
    <property type="project" value="TreeGrafter"/>
</dbReference>
<dbReference type="GO" id="GO:0006281">
    <property type="term" value="P:DNA repair"/>
    <property type="evidence" value="ECO:0007669"/>
    <property type="project" value="UniProtKB-UniRule"/>
</dbReference>
<dbReference type="GO" id="GO:0003887">
    <property type="term" value="F:DNA-directed DNA polymerase activity"/>
    <property type="evidence" value="ECO:0007669"/>
    <property type="project" value="UniProtKB-UniRule"/>
</dbReference>
<evidence type="ECO:0000256" key="17">
    <source>
        <dbReference type="HAMAP-Rule" id="MF_01113"/>
    </source>
</evidence>
<evidence type="ECO:0000256" key="12">
    <source>
        <dbReference type="ARBA" id="ARBA00022932"/>
    </source>
</evidence>
<evidence type="ECO:0000256" key="8">
    <source>
        <dbReference type="ARBA" id="ARBA00022705"/>
    </source>
</evidence>
<keyword evidence="5 17" id="KW-0963">Cytoplasm</keyword>
<evidence type="ECO:0000256" key="11">
    <source>
        <dbReference type="ARBA" id="ARBA00022842"/>
    </source>
</evidence>
<dbReference type="Proteomes" id="UP000663918">
    <property type="component" value="Chromosome"/>
</dbReference>
<dbReference type="Pfam" id="PF11799">
    <property type="entry name" value="IMS_C"/>
    <property type="match status" value="1"/>
</dbReference>
<feature type="binding site" evidence="17">
    <location>
        <position position="13"/>
    </location>
    <ligand>
        <name>Mg(2+)</name>
        <dbReference type="ChEBI" id="CHEBI:18420"/>
    </ligand>
</feature>
<dbReference type="RefSeq" id="WP_207932111.1">
    <property type="nucleotide sequence ID" value="NZ_CP062222.1"/>
</dbReference>
<dbReference type="EMBL" id="CP062222">
    <property type="protein sequence ID" value="QTC92832.1"/>
    <property type="molecule type" value="Genomic_DNA"/>
</dbReference>
<evidence type="ECO:0000256" key="15">
    <source>
        <dbReference type="ARBA" id="ARBA00025589"/>
    </source>
</evidence>
<dbReference type="GO" id="GO:0006261">
    <property type="term" value="P:DNA-templated DNA replication"/>
    <property type="evidence" value="ECO:0007669"/>
    <property type="project" value="UniProtKB-UniRule"/>
</dbReference>
<evidence type="ECO:0000256" key="9">
    <source>
        <dbReference type="ARBA" id="ARBA00022723"/>
    </source>
</evidence>
<evidence type="ECO:0000256" key="14">
    <source>
        <dbReference type="ARBA" id="ARBA00023204"/>
    </source>
</evidence>
<dbReference type="HAMAP" id="MF_01113">
    <property type="entry name" value="DNApol_IV"/>
    <property type="match status" value="1"/>
</dbReference>
<keyword evidence="8 17" id="KW-0235">DNA replication</keyword>
<dbReference type="InterPro" id="IPR053848">
    <property type="entry name" value="IMS_HHH_1"/>
</dbReference>
<evidence type="ECO:0000256" key="6">
    <source>
        <dbReference type="ARBA" id="ARBA00022679"/>
    </source>
</evidence>
<comment type="catalytic activity">
    <reaction evidence="16 17">
        <text>DNA(n) + a 2'-deoxyribonucleoside 5'-triphosphate = DNA(n+1) + diphosphate</text>
        <dbReference type="Rhea" id="RHEA:22508"/>
        <dbReference type="Rhea" id="RHEA-COMP:17339"/>
        <dbReference type="Rhea" id="RHEA-COMP:17340"/>
        <dbReference type="ChEBI" id="CHEBI:33019"/>
        <dbReference type="ChEBI" id="CHEBI:61560"/>
        <dbReference type="ChEBI" id="CHEBI:173112"/>
        <dbReference type="EC" id="2.7.7.7"/>
    </reaction>
</comment>
<dbReference type="GO" id="GO:0000287">
    <property type="term" value="F:magnesium ion binding"/>
    <property type="evidence" value="ECO:0007669"/>
    <property type="project" value="UniProtKB-UniRule"/>
</dbReference>
<keyword evidence="7 17" id="KW-0548">Nucleotidyltransferase</keyword>
<feature type="domain" description="UmuC" evidence="18">
    <location>
        <begin position="9"/>
        <end position="189"/>
    </location>
</feature>
<dbReference type="PROSITE" id="PS50173">
    <property type="entry name" value="UMUC"/>
    <property type="match status" value="1"/>
</dbReference>
<name>A0A975GWP3_9CAUL</name>
<comment type="subunit">
    <text evidence="3 17">Monomer.</text>
</comment>
<dbReference type="PANTHER" id="PTHR11076">
    <property type="entry name" value="DNA REPAIR POLYMERASE UMUC / TRANSFERASE FAMILY MEMBER"/>
    <property type="match status" value="1"/>
</dbReference>
<dbReference type="InterPro" id="IPR001126">
    <property type="entry name" value="UmuC"/>
</dbReference>
<feature type="site" description="Substrate discrimination" evidence="17">
    <location>
        <position position="18"/>
    </location>
</feature>
<keyword evidence="12 17" id="KW-0239">DNA-directed DNA polymerase</keyword>
<dbReference type="SUPFAM" id="SSF56672">
    <property type="entry name" value="DNA/RNA polymerases"/>
    <property type="match status" value="1"/>
</dbReference>
<keyword evidence="11 17" id="KW-0460">Magnesium</keyword>
<dbReference type="PANTHER" id="PTHR11076:SF33">
    <property type="entry name" value="DNA POLYMERASE KAPPA"/>
    <property type="match status" value="1"/>
</dbReference>
<dbReference type="KEGG" id="bgoe:IFJ75_08305"/>
<sequence length="360" mass="39444">MTETAVRKIIHVDMDAFYASVEQRDDPALRGRPVAVGYPAKRGVVAAASYEAREFGVRSAMPSTTAMRKCPDLVFTPPRFEVYKAVSRQIHAVFADYTPLIEPLSLDEAYLDVTENLRGLATASETAQDIRRRILDETGLTASAGISYNKFLAKLASDQMKPDGQFVVPPGRGEAFAETLPVTRFHGVGPVTAKRMHDLGIHTGADLKAQTLEFLQRHFGSSGRWYYDIARGIDHRPVRPDRERKSSGSETTFAEDLTDPVGIEAGVKAMAADVWAWCAQTGVRGRTVTVKVKWADFRQATRSRSVQGRVDDLETLSAVALDLVRSLYPPRMGVRLVGVTLSNLDRSPAPSAGEPQLALG</sequence>
<dbReference type="Gene3D" id="3.30.70.270">
    <property type="match status" value="1"/>
</dbReference>
<dbReference type="InterPro" id="IPR043128">
    <property type="entry name" value="Rev_trsase/Diguanyl_cyclase"/>
</dbReference>
<evidence type="ECO:0000256" key="4">
    <source>
        <dbReference type="ARBA" id="ARBA00022457"/>
    </source>
</evidence>
<dbReference type="Pfam" id="PF21999">
    <property type="entry name" value="IMS_HHH_1"/>
    <property type="match status" value="1"/>
</dbReference>
<dbReference type="InterPro" id="IPR022880">
    <property type="entry name" value="DNApol_IV"/>
</dbReference>
<keyword evidence="9 17" id="KW-0479">Metal-binding</keyword>
<evidence type="ECO:0000256" key="16">
    <source>
        <dbReference type="ARBA" id="ARBA00049244"/>
    </source>
</evidence>
<dbReference type="EC" id="2.7.7.7" evidence="17"/>
<dbReference type="NCBIfam" id="NF002677">
    <property type="entry name" value="PRK02406.1"/>
    <property type="match status" value="1"/>
</dbReference>
<dbReference type="Gene3D" id="1.10.150.20">
    <property type="entry name" value="5' to 3' exonuclease, C-terminal subdomain"/>
    <property type="match status" value="1"/>
</dbReference>
<feature type="binding site" evidence="17">
    <location>
        <position position="107"/>
    </location>
    <ligand>
        <name>Mg(2+)</name>
        <dbReference type="ChEBI" id="CHEBI:18420"/>
    </ligand>
</feature>
<dbReference type="Gene3D" id="3.40.1170.60">
    <property type="match status" value="1"/>
</dbReference>
<dbReference type="GO" id="GO:0009432">
    <property type="term" value="P:SOS response"/>
    <property type="evidence" value="ECO:0007669"/>
    <property type="project" value="UniProtKB-ARBA"/>
</dbReference>
<evidence type="ECO:0000259" key="18">
    <source>
        <dbReference type="PROSITE" id="PS50173"/>
    </source>
</evidence>
<evidence type="ECO:0000256" key="10">
    <source>
        <dbReference type="ARBA" id="ARBA00022763"/>
    </source>
</evidence>
<dbReference type="FunFam" id="3.40.1170.60:FF:000001">
    <property type="entry name" value="DNA polymerase IV"/>
    <property type="match status" value="1"/>
</dbReference>
<keyword evidence="6 17" id="KW-0808">Transferase</keyword>
<organism evidence="19 20">
    <name type="scientific">Brevundimonas goettingensis</name>
    <dbReference type="NCBI Taxonomy" id="2774190"/>
    <lineage>
        <taxon>Bacteria</taxon>
        <taxon>Pseudomonadati</taxon>
        <taxon>Pseudomonadota</taxon>
        <taxon>Alphaproteobacteria</taxon>
        <taxon>Caulobacterales</taxon>
        <taxon>Caulobacteraceae</taxon>
        <taxon>Brevundimonas</taxon>
    </lineage>
</organism>
<protein>
    <recommendedName>
        <fullName evidence="17">DNA polymerase IV</fullName>
        <shortName evidence="17">Pol IV</shortName>
        <ecNumber evidence="17">2.7.7.7</ecNumber>
    </recommendedName>
</protein>
<comment type="similarity">
    <text evidence="2 17">Belongs to the DNA polymerase type-Y family.</text>
</comment>
<feature type="active site" evidence="17">
    <location>
        <position position="108"/>
    </location>
</feature>
<dbReference type="CDD" id="cd03586">
    <property type="entry name" value="PolY_Pol_IV_kappa"/>
    <property type="match status" value="1"/>
</dbReference>
<accession>A0A975GWP3</accession>
<reference evidence="19" key="1">
    <citation type="submission" date="2020-09" db="EMBL/GenBank/DDBJ databases">
        <title>Brevundimonas sp. LVF2 isolated from a puddle in Goettingen, Germany.</title>
        <authorList>
            <person name="Friedrich I."/>
            <person name="Klassen A."/>
            <person name="Hannes N."/>
            <person name="Schneider D."/>
            <person name="Hertel R."/>
            <person name="Daniel R."/>
        </authorList>
    </citation>
    <scope>NUCLEOTIDE SEQUENCE</scope>
    <source>
        <strain evidence="19">LVF2</strain>
    </source>
</reference>
<keyword evidence="13 17" id="KW-0238">DNA-binding</keyword>
<dbReference type="InterPro" id="IPR043502">
    <property type="entry name" value="DNA/RNA_pol_sf"/>
</dbReference>
<comment type="function">
    <text evidence="15 17">Poorly processive, error-prone DNA polymerase involved in untargeted mutagenesis. Copies undamaged DNA at stalled replication forks, which arise in vivo from mismatched or misaligned primer ends. These misaligned primers can be extended by PolIV. Exhibits no 3'-5' exonuclease (proofreading) activity. May be involved in translesional synthesis, in conjunction with the beta clamp from PolIII.</text>
</comment>
<dbReference type="AlphaFoldDB" id="A0A975GWP3"/>
<dbReference type="Pfam" id="PF00817">
    <property type="entry name" value="IMS"/>
    <property type="match status" value="1"/>
</dbReference>
<evidence type="ECO:0000256" key="2">
    <source>
        <dbReference type="ARBA" id="ARBA00010945"/>
    </source>
</evidence>
<dbReference type="InterPro" id="IPR036775">
    <property type="entry name" value="DNA_pol_Y-fam_lit_finger_sf"/>
</dbReference>
<dbReference type="GO" id="GO:0003684">
    <property type="term" value="F:damaged DNA binding"/>
    <property type="evidence" value="ECO:0007669"/>
    <property type="project" value="InterPro"/>
</dbReference>
<comment type="subcellular location">
    <subcellularLocation>
        <location evidence="1 17">Cytoplasm</location>
    </subcellularLocation>
</comment>
<evidence type="ECO:0000313" key="19">
    <source>
        <dbReference type="EMBL" id="QTC92832.1"/>
    </source>
</evidence>
<evidence type="ECO:0000256" key="7">
    <source>
        <dbReference type="ARBA" id="ARBA00022695"/>
    </source>
</evidence>
<evidence type="ECO:0000256" key="1">
    <source>
        <dbReference type="ARBA" id="ARBA00004496"/>
    </source>
</evidence>